<organism evidence="1 2">
    <name type="scientific">Legionella worsleiensis</name>
    <dbReference type="NCBI Taxonomy" id="45076"/>
    <lineage>
        <taxon>Bacteria</taxon>
        <taxon>Pseudomonadati</taxon>
        <taxon>Pseudomonadota</taxon>
        <taxon>Gammaproteobacteria</taxon>
        <taxon>Legionellales</taxon>
        <taxon>Legionellaceae</taxon>
        <taxon>Legionella</taxon>
    </lineage>
</organism>
<dbReference type="Proteomes" id="UP000054662">
    <property type="component" value="Unassembled WGS sequence"/>
</dbReference>
<name>A0A0W1A332_9GAMM</name>
<protein>
    <submittedName>
        <fullName evidence="1">Uncharacterized protein</fullName>
    </submittedName>
</protein>
<keyword evidence="2" id="KW-1185">Reference proteome</keyword>
<sequence length="55" mass="6724">MNYEKSYFDTYPDFPRYRHINTHIPGQVLGEKSESIVQCKDNHDMSYLWHRHKPI</sequence>
<reference evidence="1 2" key="1">
    <citation type="submission" date="2015-11" db="EMBL/GenBank/DDBJ databases">
        <title>Genomic analysis of 38 Legionella species identifies large and diverse effector repertoires.</title>
        <authorList>
            <person name="Burstein D."/>
            <person name="Amaro F."/>
            <person name="Zusman T."/>
            <person name="Lifshitz Z."/>
            <person name="Cohen O."/>
            <person name="Gilbert J.A."/>
            <person name="Pupko T."/>
            <person name="Shuman H.A."/>
            <person name="Segal G."/>
        </authorList>
    </citation>
    <scope>NUCLEOTIDE SEQUENCE [LARGE SCALE GENOMIC DNA]</scope>
    <source>
        <strain evidence="1 2">ATCC 49508</strain>
    </source>
</reference>
<evidence type="ECO:0000313" key="1">
    <source>
        <dbReference type="EMBL" id="KTD75774.1"/>
    </source>
</evidence>
<dbReference type="AlphaFoldDB" id="A0A0W1A332"/>
<accession>A0A0W1A332</accession>
<comment type="caution">
    <text evidence="1">The sequence shown here is derived from an EMBL/GenBank/DDBJ whole genome shotgun (WGS) entry which is preliminary data.</text>
</comment>
<dbReference type="EMBL" id="LNZC01000031">
    <property type="protein sequence ID" value="KTD75774.1"/>
    <property type="molecule type" value="Genomic_DNA"/>
</dbReference>
<gene>
    <name evidence="1" type="ORF">Lwor_2340</name>
</gene>
<evidence type="ECO:0000313" key="2">
    <source>
        <dbReference type="Proteomes" id="UP000054662"/>
    </source>
</evidence>
<dbReference type="STRING" id="45076.Lwor_2340"/>
<proteinExistence type="predicted"/>